<keyword evidence="7" id="KW-1185">Reference proteome</keyword>
<dbReference type="InterPro" id="IPR035810">
    <property type="entry name" value="PEBP_euk"/>
</dbReference>
<accession>A0A8H7GWG3</accession>
<dbReference type="Proteomes" id="UP000649328">
    <property type="component" value="Unassembled WGS sequence"/>
</dbReference>
<evidence type="ECO:0000256" key="4">
    <source>
        <dbReference type="ARBA" id="ARBA00038016"/>
    </source>
</evidence>
<gene>
    <name evidence="6" type="ORF">HF325_000476</name>
</gene>
<dbReference type="OrthoDB" id="2153661at2759"/>
<evidence type="ECO:0000256" key="2">
    <source>
        <dbReference type="ARBA" id="ARBA00023128"/>
    </source>
</evidence>
<sequence length="360" mass="41565">MSLRFFRLFSLSSRSLGAWSELGKRLPLLTIRDEFVRKSVFEGIPPSGPPLIVLEEQREAYHSPEAIDETFASAYELLEQNLQEKYRVLELKKADMTAKEIEEVLVAAEKHNPEVLYNTRFQQDQLDRAHPVYRRFLQEKWELHDLMVIMQRLEQHHVIPDTLPTIEPRADVRVKFGHNTSAEFGDWVIPGTKLPAFAVASPPTIEIQEFETVENSTGLYSVLLVNPDVPDLTRNSFQTSLNLGLYNVPLTFTDNIISPEKILTNPEFVFQQYTPLVPEKNAPTQRACLWVFRQGKALKNVKFDCARFDIRAFTEEHELQAVGAHMWRQEFDRSVAQVRQDYGLPRGRVFDPVRGTEPLM</sequence>
<dbReference type="CDD" id="cd00866">
    <property type="entry name" value="PEBP_euk"/>
    <property type="match status" value="1"/>
</dbReference>
<dbReference type="FunFam" id="3.90.280.10:FF:000004">
    <property type="entry name" value="Mitochondrial large ribosomal subunit YmL35"/>
    <property type="match status" value="1"/>
</dbReference>
<protein>
    <recommendedName>
        <fullName evidence="5">Large ribosomal subunit protein mL38</fullName>
    </recommendedName>
</protein>
<dbReference type="PANTHER" id="PTHR11362:SF82">
    <property type="entry name" value="PHOSPHATIDYLETHANOLAMINE-BINDING PROTEIN 4"/>
    <property type="match status" value="1"/>
</dbReference>
<dbReference type="GO" id="GO:0005739">
    <property type="term" value="C:mitochondrion"/>
    <property type="evidence" value="ECO:0007669"/>
    <property type="project" value="UniProtKB-SubCell"/>
</dbReference>
<keyword evidence="2" id="KW-0496">Mitochondrion</keyword>
<proteinExistence type="inferred from homology"/>
<evidence type="ECO:0000256" key="1">
    <source>
        <dbReference type="ARBA" id="ARBA00004173"/>
    </source>
</evidence>
<dbReference type="Gene3D" id="3.90.280.10">
    <property type="entry name" value="PEBP-like"/>
    <property type="match status" value="1"/>
</dbReference>
<dbReference type="PANTHER" id="PTHR11362">
    <property type="entry name" value="PHOSPHATIDYLETHANOLAMINE-BINDING PROTEIN"/>
    <property type="match status" value="1"/>
</dbReference>
<evidence type="ECO:0000256" key="3">
    <source>
        <dbReference type="ARBA" id="ARBA00037226"/>
    </source>
</evidence>
<name>A0A8H7GWG3_9ASCO</name>
<dbReference type="Gene3D" id="1.20.58.1180">
    <property type="match status" value="1"/>
</dbReference>
<organism evidence="6 7">
    <name type="scientific">Metschnikowia pulcherrima</name>
    <dbReference type="NCBI Taxonomy" id="27326"/>
    <lineage>
        <taxon>Eukaryota</taxon>
        <taxon>Fungi</taxon>
        <taxon>Dikarya</taxon>
        <taxon>Ascomycota</taxon>
        <taxon>Saccharomycotina</taxon>
        <taxon>Pichiomycetes</taxon>
        <taxon>Metschnikowiaceae</taxon>
        <taxon>Metschnikowia</taxon>
    </lineage>
</organism>
<dbReference type="AlphaFoldDB" id="A0A8H7GWG3"/>
<reference evidence="6" key="1">
    <citation type="submission" date="2020-10" db="EMBL/GenBank/DDBJ databases">
        <title>The Whole-Genome Sequence of Metschnikowia persimmonesis, a Novel Endophytic Yeast Species Isolated from Medicinal Plant Diospyros kaki Thumb.</title>
        <authorList>
            <person name="Rahmat E."/>
            <person name="Kang Y."/>
        </authorList>
    </citation>
    <scope>NUCLEOTIDE SEQUENCE</scope>
    <source>
        <strain evidence="6">KIOM G15050</strain>
    </source>
</reference>
<evidence type="ECO:0000313" key="7">
    <source>
        <dbReference type="Proteomes" id="UP000649328"/>
    </source>
</evidence>
<dbReference type="InterPro" id="IPR036610">
    <property type="entry name" value="PEBP-like_sf"/>
</dbReference>
<comment type="caution">
    <text evidence="6">The sequence shown here is derived from an EMBL/GenBank/DDBJ whole genome shotgun (WGS) entry which is preliminary data.</text>
</comment>
<comment type="function">
    <text evidence="3">Component of the mitochondrial ribosome (mitoribosome), a dedicated translation machinery responsible for the synthesis of mitochondrial genome-encoded proteins, including at least some of the essential transmembrane subunits of the mitochondrial respiratory chain. The mitoribosomes are attached to the mitochondrial inner membrane and translation products are cotranslationally integrated into the membrane.</text>
</comment>
<comment type="similarity">
    <text evidence="4">Belongs to the phosphatidylethanolamine-binding protein family. Mitochondrion-specific ribosomal protein mL38 subfamily.</text>
</comment>
<dbReference type="EMBL" id="JACBPP010000001">
    <property type="protein sequence ID" value="KAF8005019.1"/>
    <property type="molecule type" value="Genomic_DNA"/>
</dbReference>
<evidence type="ECO:0000313" key="6">
    <source>
        <dbReference type="EMBL" id="KAF8005019.1"/>
    </source>
</evidence>
<dbReference type="SUPFAM" id="SSF49777">
    <property type="entry name" value="PEBP-like"/>
    <property type="match status" value="1"/>
</dbReference>
<comment type="subcellular location">
    <subcellularLocation>
        <location evidence="1">Mitochondrion</location>
    </subcellularLocation>
</comment>
<evidence type="ECO:0000256" key="5">
    <source>
        <dbReference type="ARBA" id="ARBA00039444"/>
    </source>
</evidence>